<dbReference type="PROSITE" id="PS50103">
    <property type="entry name" value="ZF_C3H1"/>
    <property type="match status" value="1"/>
</dbReference>
<keyword evidence="5" id="KW-1185">Reference proteome</keyword>
<reference evidence="4" key="1">
    <citation type="submission" date="2021-03" db="EMBL/GenBank/DDBJ databases">
        <authorList>
            <person name="Palmer J.M."/>
        </authorList>
    </citation>
    <scope>NUCLEOTIDE SEQUENCE</scope>
    <source>
        <strain evidence="4">ARV_011</strain>
    </source>
</reference>
<keyword evidence="1" id="KW-0863">Zinc-finger</keyword>
<gene>
    <name evidence="4" type="ORF">KQ657_003503</name>
</gene>
<accession>A0A9P8AGS9</accession>
<dbReference type="AlphaFoldDB" id="A0A9P8AGS9"/>
<evidence type="ECO:0000313" key="5">
    <source>
        <dbReference type="Proteomes" id="UP000790833"/>
    </source>
</evidence>
<evidence type="ECO:0000256" key="2">
    <source>
        <dbReference type="SAM" id="MobiDB-lite"/>
    </source>
</evidence>
<dbReference type="OrthoDB" id="4010507at2759"/>
<feature type="compositionally biased region" description="Acidic residues" evidence="2">
    <location>
        <begin position="237"/>
        <end position="259"/>
    </location>
</feature>
<name>A0A9P8AGS9_9ASCO</name>
<dbReference type="EMBL" id="JAHMUF010000031">
    <property type="protein sequence ID" value="KAG7191382.1"/>
    <property type="molecule type" value="Genomic_DNA"/>
</dbReference>
<sequence>MEHGSHEETYTDQQFKHLLAFRVALRDEQLKLAKEKKKFLKQKTAILKQRVRDDNNNYSIAPNIKSNEAINNHGSVTKDLGDLGGAPSAIPFGLNPNHNRYVPSVVLKINKTKLAKKMKEYKLVATITSDREFNRIQYDANDRIILNGITYAVIEGGAKLIPLDFPKGSPLPNRDEIEWDEHINRLEQCRYYMRAVHLPRCPDFEETGSCPRESHCSLEHAVTRRHQRLMATRDRDPNDDEDDSESNFKDEDDSVEITPDDPIVINSFTLSRDALLMSANGKDNNQYDVYVDEASSKSELYGKQFTIQLHSDDLEENIDYVGLKT</sequence>
<evidence type="ECO:0000259" key="3">
    <source>
        <dbReference type="PROSITE" id="PS50103"/>
    </source>
</evidence>
<evidence type="ECO:0000313" key="4">
    <source>
        <dbReference type="EMBL" id="KAG7191382.1"/>
    </source>
</evidence>
<dbReference type="GO" id="GO:0008270">
    <property type="term" value="F:zinc ion binding"/>
    <property type="evidence" value="ECO:0007669"/>
    <property type="project" value="UniProtKB-KW"/>
</dbReference>
<dbReference type="Proteomes" id="UP000790833">
    <property type="component" value="Unassembled WGS sequence"/>
</dbReference>
<evidence type="ECO:0000256" key="1">
    <source>
        <dbReference type="PROSITE-ProRule" id="PRU00723"/>
    </source>
</evidence>
<dbReference type="RefSeq" id="XP_043046934.1">
    <property type="nucleotide sequence ID" value="XM_043194222.1"/>
</dbReference>
<organism evidence="4 5">
    <name type="scientific">Scheffersomyces spartinae</name>
    <dbReference type="NCBI Taxonomy" id="45513"/>
    <lineage>
        <taxon>Eukaryota</taxon>
        <taxon>Fungi</taxon>
        <taxon>Dikarya</taxon>
        <taxon>Ascomycota</taxon>
        <taxon>Saccharomycotina</taxon>
        <taxon>Pichiomycetes</taxon>
        <taxon>Debaryomycetaceae</taxon>
        <taxon>Scheffersomyces</taxon>
    </lineage>
</organism>
<comment type="caution">
    <text evidence="4">The sequence shown here is derived from an EMBL/GenBank/DDBJ whole genome shotgun (WGS) entry which is preliminary data.</text>
</comment>
<feature type="region of interest" description="Disordered" evidence="2">
    <location>
        <begin position="227"/>
        <end position="259"/>
    </location>
</feature>
<keyword evidence="1" id="KW-0479">Metal-binding</keyword>
<feature type="domain" description="C3H1-type" evidence="3">
    <location>
        <begin position="195"/>
        <end position="223"/>
    </location>
</feature>
<dbReference type="GeneID" id="66116877"/>
<keyword evidence="1" id="KW-0862">Zinc</keyword>
<feature type="zinc finger region" description="C3H1-type" evidence="1">
    <location>
        <begin position="195"/>
        <end position="223"/>
    </location>
</feature>
<dbReference type="InterPro" id="IPR000571">
    <property type="entry name" value="Znf_CCCH"/>
</dbReference>
<protein>
    <recommendedName>
        <fullName evidence="3">C3H1-type domain-containing protein</fullName>
    </recommendedName>
</protein>
<proteinExistence type="predicted"/>